<dbReference type="Pfam" id="PF12697">
    <property type="entry name" value="Abhydrolase_6"/>
    <property type="match status" value="1"/>
</dbReference>
<proteinExistence type="predicted"/>
<feature type="domain" description="AB hydrolase-1" evidence="1">
    <location>
        <begin position="43"/>
        <end position="141"/>
    </location>
</feature>
<dbReference type="SUPFAM" id="SSF53474">
    <property type="entry name" value="alpha/beta-Hydrolases"/>
    <property type="match status" value="1"/>
</dbReference>
<protein>
    <recommendedName>
        <fullName evidence="1">AB hydrolase-1 domain-containing protein</fullName>
    </recommendedName>
</protein>
<dbReference type="PATRIC" id="fig|1618364.3.peg.1052"/>
<evidence type="ECO:0000259" key="1">
    <source>
        <dbReference type="Pfam" id="PF12697"/>
    </source>
</evidence>
<dbReference type="AlphaFoldDB" id="A0A0G1RZE8"/>
<dbReference type="InterPro" id="IPR000073">
    <property type="entry name" value="AB_hydrolase_1"/>
</dbReference>
<sequence length="251" mass="27522">MEIITTHSFSLAANTRGDPRSGKIALALPGRLDTKDYTNFESHIEYLSSLGFYALAVDPPGTWDSPGGIELFTTTNYIRAITGLIEHLGGRPTLLLGHSRGGSVSILVGTPHPNVLGLVLVNPSLGAPSPPDPQSVKAGFYMDYRDLPPGKEKTKRQKEFKVPLAYFEDGGKYDDAKVLKTCAKPKLIFSSAEDEFNSPAYVKEVFTSLPEPKAFHQLPGTHDYRYFPEAVGEVNQQTAAFIKNFFIESVK</sequence>
<reference evidence="2 3" key="1">
    <citation type="journal article" date="2015" name="Nature">
        <title>rRNA introns, odd ribosomes, and small enigmatic genomes across a large radiation of phyla.</title>
        <authorList>
            <person name="Brown C.T."/>
            <person name="Hug L.A."/>
            <person name="Thomas B.C."/>
            <person name="Sharon I."/>
            <person name="Castelle C.J."/>
            <person name="Singh A."/>
            <person name="Wilkins M.J."/>
            <person name="Williams K.H."/>
            <person name="Banfield J.F."/>
        </authorList>
    </citation>
    <scope>NUCLEOTIDE SEQUENCE [LARGE SCALE GENOMIC DNA]</scope>
</reference>
<dbReference type="STRING" id="1618364.UX86_C0045G0014"/>
<accession>A0A0G1RZE8</accession>
<dbReference type="Proteomes" id="UP000034502">
    <property type="component" value="Unassembled WGS sequence"/>
</dbReference>
<evidence type="ECO:0000313" key="3">
    <source>
        <dbReference type="Proteomes" id="UP000034502"/>
    </source>
</evidence>
<dbReference type="Gene3D" id="3.40.50.1820">
    <property type="entry name" value="alpha/beta hydrolase"/>
    <property type="match status" value="1"/>
</dbReference>
<dbReference type="EMBL" id="LCNU01000045">
    <property type="protein sequence ID" value="KKU62634.1"/>
    <property type="molecule type" value="Genomic_DNA"/>
</dbReference>
<gene>
    <name evidence="2" type="ORF">UX86_C0045G0014</name>
</gene>
<dbReference type="InterPro" id="IPR029058">
    <property type="entry name" value="AB_hydrolase_fold"/>
</dbReference>
<evidence type="ECO:0000313" key="2">
    <source>
        <dbReference type="EMBL" id="KKU62634.1"/>
    </source>
</evidence>
<organism evidence="2 3">
    <name type="scientific">Candidatus Amesbacteria bacterium GW2011_GWC1_47_15</name>
    <dbReference type="NCBI Taxonomy" id="1618364"/>
    <lineage>
        <taxon>Bacteria</taxon>
        <taxon>Candidatus Amesiibacteriota</taxon>
    </lineage>
</organism>
<name>A0A0G1RZE8_9BACT</name>
<comment type="caution">
    <text evidence="2">The sequence shown here is derived from an EMBL/GenBank/DDBJ whole genome shotgun (WGS) entry which is preliminary data.</text>
</comment>